<accession>A0A2H1BUV0</accession>
<name>A0A2H1BUV0_FASHE</name>
<comment type="caution">
    <text evidence="2">The sequence shown here is derived from an EMBL/GenBank/DDBJ whole genome shotgun (WGS) entry which is preliminary data.</text>
</comment>
<organism evidence="2 3">
    <name type="scientific">Fasciola hepatica</name>
    <name type="common">Liver fluke</name>
    <dbReference type="NCBI Taxonomy" id="6192"/>
    <lineage>
        <taxon>Eukaryota</taxon>
        <taxon>Metazoa</taxon>
        <taxon>Spiralia</taxon>
        <taxon>Lophotrochozoa</taxon>
        <taxon>Platyhelminthes</taxon>
        <taxon>Trematoda</taxon>
        <taxon>Digenea</taxon>
        <taxon>Plagiorchiida</taxon>
        <taxon>Echinostomata</taxon>
        <taxon>Echinostomatoidea</taxon>
        <taxon>Fasciolidae</taxon>
        <taxon>Fasciola</taxon>
    </lineage>
</organism>
<dbReference type="PANTHER" id="PTHR47331">
    <property type="entry name" value="PHD-TYPE DOMAIN-CONTAINING PROTEIN"/>
    <property type="match status" value="1"/>
</dbReference>
<gene>
    <name evidence="2" type="ORF">D915_009778</name>
</gene>
<protein>
    <submittedName>
        <fullName evidence="2">Uncharacterized protein</fullName>
    </submittedName>
</protein>
<feature type="compositionally biased region" description="Basic and acidic residues" evidence="1">
    <location>
        <begin position="7"/>
        <end position="18"/>
    </location>
</feature>
<keyword evidence="3" id="KW-1185">Reference proteome</keyword>
<sequence>MYPSKEPPGRPDRSDGQRYRPMQKPNVSTMTVQADEPQPMHRPHQRQVNKVSVRFTSSCSVFLNTEMSTNHRYMKTSALCELCLKLRHSVNYCPSHTCGVEFYVSPVTPGSHEVFAHAWAVDQLPPGIRLTPKAQQLSDWKHLAGLPLDDQDNQPISMLIRMDIPSAHWVLASSAGGHSEPCATFTPFGWTILGPLGYPG</sequence>
<dbReference type="PANTHER" id="PTHR47331:SF1">
    <property type="entry name" value="GAG-LIKE PROTEIN"/>
    <property type="match status" value="1"/>
</dbReference>
<evidence type="ECO:0000313" key="3">
    <source>
        <dbReference type="Proteomes" id="UP000230066"/>
    </source>
</evidence>
<evidence type="ECO:0000256" key="1">
    <source>
        <dbReference type="SAM" id="MobiDB-lite"/>
    </source>
</evidence>
<feature type="region of interest" description="Disordered" evidence="1">
    <location>
        <begin position="1"/>
        <end position="48"/>
    </location>
</feature>
<dbReference type="Proteomes" id="UP000230066">
    <property type="component" value="Unassembled WGS sequence"/>
</dbReference>
<reference evidence="2" key="1">
    <citation type="submission" date="2019-03" db="EMBL/GenBank/DDBJ databases">
        <title>Improved annotation for the trematode Fasciola hepatica.</title>
        <authorList>
            <person name="Choi Y.-J."/>
            <person name="Martin J."/>
            <person name="Mitreva M."/>
        </authorList>
    </citation>
    <scope>NUCLEOTIDE SEQUENCE [LARGE SCALE GENOMIC DNA]</scope>
</reference>
<dbReference type="AlphaFoldDB" id="A0A2H1BUV0"/>
<evidence type="ECO:0000313" key="2">
    <source>
        <dbReference type="EMBL" id="THD19545.1"/>
    </source>
</evidence>
<dbReference type="EMBL" id="JXXN02006167">
    <property type="protein sequence ID" value="THD19545.1"/>
    <property type="molecule type" value="Genomic_DNA"/>
</dbReference>
<proteinExistence type="predicted"/>